<dbReference type="RefSeq" id="WP_158204372.1">
    <property type="nucleotide sequence ID" value="NZ_WSZK01000015.1"/>
</dbReference>
<dbReference type="InterPro" id="IPR016032">
    <property type="entry name" value="Sig_transdc_resp-reg_C-effctor"/>
</dbReference>
<dbReference type="EC" id="2.1.1.37" evidence="1"/>
<dbReference type="PANTHER" id="PTHR10629">
    <property type="entry name" value="CYTOSINE-SPECIFIC METHYLTRANSFERASE"/>
    <property type="match status" value="1"/>
</dbReference>
<evidence type="ECO:0000256" key="4">
    <source>
        <dbReference type="ARBA" id="ARBA00022691"/>
    </source>
</evidence>
<dbReference type="Gene3D" id="1.10.10.10">
    <property type="entry name" value="Winged helix-like DNA-binding domain superfamily/Winged helix DNA-binding domain"/>
    <property type="match status" value="1"/>
</dbReference>
<protein>
    <recommendedName>
        <fullName evidence="1">DNA (cytosine-5-)-methyltransferase</fullName>
        <ecNumber evidence="1">2.1.1.37</ecNumber>
    </recommendedName>
</protein>
<evidence type="ECO:0000256" key="5">
    <source>
        <dbReference type="RuleBase" id="RU000416"/>
    </source>
</evidence>
<reference evidence="7 8" key="1">
    <citation type="submission" date="2019-12" db="EMBL/GenBank/DDBJ databases">
        <title>Halocatena pleomorpha gen. nov. sp. nov., an extremely halophilic archaeon of family Halobacteriaceae isolated from saltpan soil.</title>
        <authorList>
            <person name="Pal Y."/>
            <person name="Verma A."/>
            <person name="Krishnamurthi S."/>
            <person name="Kumar P."/>
        </authorList>
    </citation>
    <scope>NUCLEOTIDE SEQUENCE [LARGE SCALE GENOMIC DNA]</scope>
    <source>
        <strain evidence="7 8">JCM 16495</strain>
    </source>
</reference>
<evidence type="ECO:0000313" key="7">
    <source>
        <dbReference type="EMBL" id="MWG34727.1"/>
    </source>
</evidence>
<dbReference type="InterPro" id="IPR031303">
    <property type="entry name" value="C5_meth_CS"/>
</dbReference>
<dbReference type="AlphaFoldDB" id="A0A6B0GM05"/>
<dbReference type="PANTHER" id="PTHR10629:SF52">
    <property type="entry name" value="DNA (CYTOSINE-5)-METHYLTRANSFERASE 1"/>
    <property type="match status" value="1"/>
</dbReference>
<keyword evidence="3 7" id="KW-0808">Transferase</keyword>
<dbReference type="InterPro" id="IPR036388">
    <property type="entry name" value="WH-like_DNA-bd_sf"/>
</dbReference>
<name>A0A6B0GM05_9EURY</name>
<comment type="similarity">
    <text evidence="5">Belongs to the class I-like SAM-binding methyltransferase superfamily. C5-methyltransferase family.</text>
</comment>
<dbReference type="SUPFAM" id="SSF46894">
    <property type="entry name" value="C-terminal effector domain of the bipartite response regulators"/>
    <property type="match status" value="1"/>
</dbReference>
<organism evidence="7 8">
    <name type="scientific">Halomarina oriensis</name>
    <dbReference type="NCBI Taxonomy" id="671145"/>
    <lineage>
        <taxon>Archaea</taxon>
        <taxon>Methanobacteriati</taxon>
        <taxon>Methanobacteriota</taxon>
        <taxon>Stenosarchaea group</taxon>
        <taxon>Halobacteria</taxon>
        <taxon>Halobacteriales</taxon>
        <taxon>Natronomonadaceae</taxon>
        <taxon>Halomarina</taxon>
    </lineage>
</organism>
<dbReference type="PROSITE" id="PS51679">
    <property type="entry name" value="SAM_MT_C5"/>
    <property type="match status" value="1"/>
</dbReference>
<dbReference type="GO" id="GO:0032259">
    <property type="term" value="P:methylation"/>
    <property type="evidence" value="ECO:0007669"/>
    <property type="project" value="UniProtKB-KW"/>
</dbReference>
<dbReference type="GO" id="GO:0003677">
    <property type="term" value="F:DNA binding"/>
    <property type="evidence" value="ECO:0007669"/>
    <property type="project" value="InterPro"/>
</dbReference>
<dbReference type="Gene3D" id="3.40.50.150">
    <property type="entry name" value="Vaccinia Virus protein VP39"/>
    <property type="match status" value="1"/>
</dbReference>
<evidence type="ECO:0000256" key="2">
    <source>
        <dbReference type="ARBA" id="ARBA00022603"/>
    </source>
</evidence>
<keyword evidence="2 7" id="KW-0489">Methyltransferase</keyword>
<proteinExistence type="inferred from homology"/>
<dbReference type="SMART" id="SM00421">
    <property type="entry name" value="HTH_LUXR"/>
    <property type="match status" value="1"/>
</dbReference>
<dbReference type="EMBL" id="WSZK01000015">
    <property type="protein sequence ID" value="MWG34727.1"/>
    <property type="molecule type" value="Genomic_DNA"/>
</dbReference>
<dbReference type="OrthoDB" id="5033at2157"/>
<gene>
    <name evidence="7" type="primary">dcm</name>
    <name evidence="7" type="ORF">GQS65_09535</name>
</gene>
<evidence type="ECO:0000259" key="6">
    <source>
        <dbReference type="SMART" id="SM00421"/>
    </source>
</evidence>
<sequence>MAPKVLDLFCGAGGFSLGFHRAGFEVVGAIDYEPAALETFRLHHDTLAVPADLSRLLDDGGPTGEDLLDLVGLTPADVDVVIGGPPCQGYSQSSDRDPDDPINDLVWTFLEVVEAADAHAFAMENVPGLLEHKGGETMAALVECADSLGYNVAYEVLNAADFEVPQNRHRVIFFGVRGGEPTHPEPLGGEPIPVQEALSQVTGELLPDNEWTDHRPTTVEKIAQLNVGESLHGKHRQVRLDPTKPARTITASNRHIHPFEDRELSIRECAVLQSFPPTYDFAGWENRDARTRQVGNAVPPKLAEHIAYALLKSLWEVTDRVPTDSVRTSSKQIAGPTGRLTEREVEATLLRAGGLTWEQVGDEMGITYKTASTHYYRAREKAEMARETFAVFERLNLGERD</sequence>
<dbReference type="GO" id="GO:0044027">
    <property type="term" value="P:negative regulation of gene expression via chromosomal CpG island methylation"/>
    <property type="evidence" value="ECO:0007669"/>
    <property type="project" value="TreeGrafter"/>
</dbReference>
<dbReference type="InterPro" id="IPR018117">
    <property type="entry name" value="C5_DNA_meth_AS"/>
</dbReference>
<dbReference type="InterPro" id="IPR050390">
    <property type="entry name" value="C5-Methyltransferase"/>
</dbReference>
<accession>A0A6B0GM05</accession>
<dbReference type="Gene3D" id="3.90.120.10">
    <property type="entry name" value="DNA Methylase, subunit A, domain 2"/>
    <property type="match status" value="1"/>
</dbReference>
<dbReference type="InterPro" id="IPR029063">
    <property type="entry name" value="SAM-dependent_MTases_sf"/>
</dbReference>
<dbReference type="PRINTS" id="PR00105">
    <property type="entry name" value="C5METTRFRASE"/>
</dbReference>
<comment type="caution">
    <text evidence="7">The sequence shown here is derived from an EMBL/GenBank/DDBJ whole genome shotgun (WGS) entry which is preliminary data.</text>
</comment>
<dbReference type="GO" id="GO:0003886">
    <property type="term" value="F:DNA (cytosine-5-)-methyltransferase activity"/>
    <property type="evidence" value="ECO:0007669"/>
    <property type="project" value="UniProtKB-EC"/>
</dbReference>
<dbReference type="GO" id="GO:0006355">
    <property type="term" value="P:regulation of DNA-templated transcription"/>
    <property type="evidence" value="ECO:0007669"/>
    <property type="project" value="InterPro"/>
</dbReference>
<keyword evidence="8" id="KW-1185">Reference proteome</keyword>
<dbReference type="PROSITE" id="PS00094">
    <property type="entry name" value="C5_MTASE_1"/>
    <property type="match status" value="1"/>
</dbReference>
<evidence type="ECO:0000256" key="1">
    <source>
        <dbReference type="ARBA" id="ARBA00011975"/>
    </source>
</evidence>
<feature type="domain" description="HTH luxR-type" evidence="6">
    <location>
        <begin position="337"/>
        <end position="394"/>
    </location>
</feature>
<evidence type="ECO:0000313" key="8">
    <source>
        <dbReference type="Proteomes" id="UP000451471"/>
    </source>
</evidence>
<dbReference type="InterPro" id="IPR001525">
    <property type="entry name" value="C5_MeTfrase"/>
</dbReference>
<dbReference type="SUPFAM" id="SSF53335">
    <property type="entry name" value="S-adenosyl-L-methionine-dependent methyltransferases"/>
    <property type="match status" value="1"/>
</dbReference>
<dbReference type="PROSITE" id="PS00095">
    <property type="entry name" value="C5_MTASE_2"/>
    <property type="match status" value="1"/>
</dbReference>
<keyword evidence="4" id="KW-0949">S-adenosyl-L-methionine</keyword>
<evidence type="ECO:0000256" key="3">
    <source>
        <dbReference type="ARBA" id="ARBA00022679"/>
    </source>
</evidence>
<dbReference type="NCBIfam" id="TIGR00675">
    <property type="entry name" value="dcm"/>
    <property type="match status" value="1"/>
</dbReference>
<dbReference type="Pfam" id="PF00145">
    <property type="entry name" value="DNA_methylase"/>
    <property type="match status" value="1"/>
</dbReference>
<dbReference type="InterPro" id="IPR000792">
    <property type="entry name" value="Tscrpt_reg_LuxR_C"/>
</dbReference>
<dbReference type="Proteomes" id="UP000451471">
    <property type="component" value="Unassembled WGS sequence"/>
</dbReference>